<dbReference type="CDD" id="cd04480">
    <property type="entry name" value="RPA1_DBD_A_like"/>
    <property type="match status" value="1"/>
</dbReference>
<name>A0ABM0TD47_CAMSA</name>
<dbReference type="SUPFAM" id="SSF50249">
    <property type="entry name" value="Nucleic acid-binding proteins"/>
    <property type="match status" value="1"/>
</dbReference>
<dbReference type="Proteomes" id="UP000694864">
    <property type="component" value="Chromosome 8"/>
</dbReference>
<dbReference type="GeneID" id="104709664"/>
<sequence>MDEFHMISSLSPKITGWRICVKVLRLHEIYLSSAKFVFALILVDSSGTRIEAIIPSDYAALYKKWIQEGEWKIFTTFEVCLNPEPIRSTTHPLGIKILPQTVMTNSLPLSNIPFNQYTPFAYIIEDTVNTDVLVG</sequence>
<reference evidence="3" key="2">
    <citation type="submission" date="2025-08" db="UniProtKB">
        <authorList>
            <consortium name="RefSeq"/>
        </authorList>
    </citation>
    <scope>IDENTIFICATION</scope>
    <source>
        <tissue evidence="3">Leaf</tissue>
    </source>
</reference>
<gene>
    <name evidence="3" type="primary">LOC104709664</name>
</gene>
<organism evidence="2 3">
    <name type="scientific">Camelina sativa</name>
    <name type="common">False flax</name>
    <name type="synonym">Myagrum sativum</name>
    <dbReference type="NCBI Taxonomy" id="90675"/>
    <lineage>
        <taxon>Eukaryota</taxon>
        <taxon>Viridiplantae</taxon>
        <taxon>Streptophyta</taxon>
        <taxon>Embryophyta</taxon>
        <taxon>Tracheophyta</taxon>
        <taxon>Spermatophyta</taxon>
        <taxon>Magnoliopsida</taxon>
        <taxon>eudicotyledons</taxon>
        <taxon>Gunneridae</taxon>
        <taxon>Pentapetalae</taxon>
        <taxon>rosids</taxon>
        <taxon>malvids</taxon>
        <taxon>Brassicales</taxon>
        <taxon>Brassicaceae</taxon>
        <taxon>Camelineae</taxon>
        <taxon>Camelina</taxon>
    </lineage>
</organism>
<keyword evidence="2" id="KW-1185">Reference proteome</keyword>
<feature type="domain" description="Replication protein A 70 kDa DNA-binding subunit B/D first OB fold" evidence="1">
    <location>
        <begin position="3"/>
        <end position="105"/>
    </location>
</feature>
<dbReference type="InterPro" id="IPR003871">
    <property type="entry name" value="RFA1B/D_OB_1st"/>
</dbReference>
<accession>A0ABM0TD47</accession>
<evidence type="ECO:0000313" key="2">
    <source>
        <dbReference type="Proteomes" id="UP000694864"/>
    </source>
</evidence>
<dbReference type="Pfam" id="PF02721">
    <property type="entry name" value="DUF223"/>
    <property type="match status" value="1"/>
</dbReference>
<proteinExistence type="predicted"/>
<dbReference type="RefSeq" id="XP_010424539.1">
    <property type="nucleotide sequence ID" value="XM_010426237.1"/>
</dbReference>
<evidence type="ECO:0000259" key="1">
    <source>
        <dbReference type="Pfam" id="PF02721"/>
    </source>
</evidence>
<protein>
    <submittedName>
        <fullName evidence="3">Uncharacterized protein LOC104709664</fullName>
    </submittedName>
</protein>
<evidence type="ECO:0000313" key="3">
    <source>
        <dbReference type="RefSeq" id="XP_010424539.1"/>
    </source>
</evidence>
<reference evidence="2" key="1">
    <citation type="journal article" date="2014" name="Nat. Commun.">
        <title>The emerging biofuel crop Camelina sativa retains a highly undifferentiated hexaploid genome structure.</title>
        <authorList>
            <person name="Kagale S."/>
            <person name="Koh C."/>
            <person name="Nixon J."/>
            <person name="Bollina V."/>
            <person name="Clarke W.E."/>
            <person name="Tuteja R."/>
            <person name="Spillane C."/>
            <person name="Robinson S.J."/>
            <person name="Links M.G."/>
            <person name="Clarke C."/>
            <person name="Higgins E.E."/>
            <person name="Huebert T."/>
            <person name="Sharpe A.G."/>
            <person name="Parkin I.A."/>
        </authorList>
    </citation>
    <scope>NUCLEOTIDE SEQUENCE [LARGE SCALE GENOMIC DNA]</scope>
    <source>
        <strain evidence="2">cv. DH55</strain>
    </source>
</reference>
<dbReference type="Gene3D" id="2.40.50.140">
    <property type="entry name" value="Nucleic acid-binding proteins"/>
    <property type="match status" value="1"/>
</dbReference>
<dbReference type="InterPro" id="IPR012340">
    <property type="entry name" value="NA-bd_OB-fold"/>
</dbReference>